<comment type="caution">
    <text evidence="1">The sequence shown here is derived from an EMBL/GenBank/DDBJ whole genome shotgun (WGS) entry which is preliminary data.</text>
</comment>
<evidence type="ECO:0008006" key="3">
    <source>
        <dbReference type="Google" id="ProtNLM"/>
    </source>
</evidence>
<dbReference type="EMBL" id="JAFBDZ010000008">
    <property type="protein sequence ID" value="MBM7588162.1"/>
    <property type="molecule type" value="Genomic_DNA"/>
</dbReference>
<evidence type="ECO:0000313" key="1">
    <source>
        <dbReference type="EMBL" id="MBM7588162.1"/>
    </source>
</evidence>
<dbReference type="InterPro" id="IPR019700">
    <property type="entry name" value="Sigma-G_inhibitor_Gin"/>
</dbReference>
<dbReference type="Pfam" id="PF10764">
    <property type="entry name" value="Gin"/>
    <property type="match status" value="1"/>
</dbReference>
<gene>
    <name evidence="1" type="ORF">JOC86_004757</name>
</gene>
<sequence>MLKTDKKVGDLCIVCNETKNFGIHLYTSFICVDCEREMIRTETNSPEYKYYVNRLKKINTPQIYS</sequence>
<proteinExistence type="predicted"/>
<dbReference type="RefSeq" id="WP_205175681.1">
    <property type="nucleotide sequence ID" value="NZ_JAFBDZ010000008.1"/>
</dbReference>
<name>A0ABS2NJX1_9BACI</name>
<reference evidence="1 2" key="1">
    <citation type="submission" date="2021-01" db="EMBL/GenBank/DDBJ databases">
        <title>Genomic Encyclopedia of Type Strains, Phase IV (KMG-IV): sequencing the most valuable type-strain genomes for metagenomic binning, comparative biology and taxonomic classification.</title>
        <authorList>
            <person name="Goeker M."/>
        </authorList>
    </citation>
    <scope>NUCLEOTIDE SEQUENCE [LARGE SCALE GENOMIC DNA]</scope>
    <source>
        <strain evidence="1 2">DSM 24834</strain>
    </source>
</reference>
<dbReference type="Proteomes" id="UP001646157">
    <property type="component" value="Unassembled WGS sequence"/>
</dbReference>
<accession>A0ABS2NJX1</accession>
<evidence type="ECO:0000313" key="2">
    <source>
        <dbReference type="Proteomes" id="UP001646157"/>
    </source>
</evidence>
<organism evidence="1 2">
    <name type="scientific">Rossellomorea pakistanensis</name>
    <dbReference type="NCBI Taxonomy" id="992288"/>
    <lineage>
        <taxon>Bacteria</taxon>
        <taxon>Bacillati</taxon>
        <taxon>Bacillota</taxon>
        <taxon>Bacilli</taxon>
        <taxon>Bacillales</taxon>
        <taxon>Bacillaceae</taxon>
        <taxon>Rossellomorea</taxon>
    </lineage>
</organism>
<protein>
    <recommendedName>
        <fullName evidence="3">Sigma factor G inhibitor Gin</fullName>
    </recommendedName>
</protein>
<keyword evidence="2" id="KW-1185">Reference proteome</keyword>